<dbReference type="Pfam" id="PF26607">
    <property type="entry name" value="DUF8189"/>
    <property type="match status" value="1"/>
</dbReference>
<evidence type="ECO:0000256" key="4">
    <source>
        <dbReference type="ARBA" id="ARBA00023295"/>
    </source>
</evidence>
<dbReference type="RefSeq" id="WP_212526625.1">
    <property type="nucleotide sequence ID" value="NZ_JAGSOG010000006.1"/>
</dbReference>
<feature type="chain" id="PRO_5038382503" description="Alpha-galactosidase" evidence="7">
    <location>
        <begin position="37"/>
        <end position="742"/>
    </location>
</feature>
<keyword evidence="3 5" id="KW-0378">Hydrolase</keyword>
<feature type="domain" description="PLL-like beta propeller" evidence="9">
    <location>
        <begin position="506"/>
        <end position="702"/>
    </location>
</feature>
<accession>A0A941EJP1</accession>
<feature type="compositionally biased region" description="Polar residues" evidence="6">
    <location>
        <begin position="505"/>
        <end position="517"/>
    </location>
</feature>
<evidence type="ECO:0000256" key="2">
    <source>
        <dbReference type="ARBA" id="ARBA00022729"/>
    </source>
</evidence>
<gene>
    <name evidence="10" type="ORF">KDL01_02390</name>
</gene>
<reference evidence="10" key="1">
    <citation type="submission" date="2021-04" db="EMBL/GenBank/DDBJ databases">
        <title>Genome based classification of Actinospica acidithermotolerans sp. nov., an actinobacterium isolated from an Indonesian hot spring.</title>
        <authorList>
            <person name="Kusuma A.B."/>
            <person name="Putra K.E."/>
            <person name="Nafisah S."/>
            <person name="Loh J."/>
            <person name="Nouioui I."/>
            <person name="Goodfellow M."/>
        </authorList>
    </citation>
    <scope>NUCLEOTIDE SEQUENCE</scope>
    <source>
        <strain evidence="10">CSCA 57</strain>
    </source>
</reference>
<evidence type="ECO:0000313" key="11">
    <source>
        <dbReference type="Proteomes" id="UP000675781"/>
    </source>
</evidence>
<dbReference type="EC" id="3.2.1.22" evidence="5"/>
<feature type="signal peptide" evidence="7">
    <location>
        <begin position="1"/>
        <end position="36"/>
    </location>
</feature>
<comment type="catalytic activity">
    <reaction evidence="5">
        <text>Hydrolysis of terminal, non-reducing alpha-D-galactose residues in alpha-D-galactosides, including galactose oligosaccharides, galactomannans and galactolipids.</text>
        <dbReference type="EC" id="3.2.1.22"/>
    </reaction>
</comment>
<keyword evidence="4 5" id="KW-0326">Glycosidase</keyword>
<dbReference type="AlphaFoldDB" id="A0A941EJP1"/>
<dbReference type="PANTHER" id="PTHR11452">
    <property type="entry name" value="ALPHA-GALACTOSIDASE/ALPHA-N-ACETYLGALACTOSAMINIDASE"/>
    <property type="match status" value="1"/>
</dbReference>
<dbReference type="GO" id="GO:0005975">
    <property type="term" value="P:carbohydrate metabolic process"/>
    <property type="evidence" value="ECO:0007669"/>
    <property type="project" value="InterPro"/>
</dbReference>
<dbReference type="SUPFAM" id="SSF51011">
    <property type="entry name" value="Glycosyl hydrolase domain"/>
    <property type="match status" value="1"/>
</dbReference>
<dbReference type="Pfam" id="PF16499">
    <property type="entry name" value="Melibiase_2"/>
    <property type="match status" value="1"/>
</dbReference>
<feature type="domain" description="Alpha galactosidase C-terminal" evidence="8">
    <location>
        <begin position="393"/>
        <end position="463"/>
    </location>
</feature>
<evidence type="ECO:0000256" key="3">
    <source>
        <dbReference type="ARBA" id="ARBA00022801"/>
    </source>
</evidence>
<evidence type="ECO:0000256" key="1">
    <source>
        <dbReference type="ARBA" id="ARBA00009743"/>
    </source>
</evidence>
<evidence type="ECO:0000256" key="5">
    <source>
        <dbReference type="RuleBase" id="RU361168"/>
    </source>
</evidence>
<evidence type="ECO:0000313" key="10">
    <source>
        <dbReference type="EMBL" id="MBR7832088.1"/>
    </source>
</evidence>
<keyword evidence="5" id="KW-1015">Disulfide bond</keyword>
<evidence type="ECO:0000259" key="9">
    <source>
        <dbReference type="Pfam" id="PF26607"/>
    </source>
</evidence>
<dbReference type="InterPro" id="IPR058502">
    <property type="entry name" value="PLL-like_beta-prop"/>
</dbReference>
<sequence>MSDTLRARRRRSLQSARRWTTAAVAAGMVIATAAQADAASAGTAKVQAASTHTHGSAAARAAAGLAADTGQGSPTYYDSGLDPTPYMGWNTYYALGGAPTESSVENVADFLLSSGLASSGYDYVWLDGGWQASTPRNAQGELVANPTEFPDGIAALAGWLHARGLKLGIYTDAGVYNSADCGLASGGHYQQDADEFASWGVDAIKVDFLCGIAEDMDPGPAYAQFSQAVAQSGRKMLLNLCNPLTSDWGEPNPSSYDAWDNYTFGPTLADSWRTDTDIAYGTPTAGEFPYVLRNIDDNEAHPEAEGPGHYNDPDYLLPMRQLSGGGYELDETQSTSQFEMWAEMGSPLVLGSDPRTLPTSMLDVLENPEILAVDQDPLDIQGVAIDSTSTGTVYSKVLSGSGRRAVVLLNRSDTAQSMSVQFAQAGLSGSVSVRDLTARQGLGSFTTSYTTTVPADGTAMLLLTGTDALPGSSLGGQASADPALVHVNDADSAAFVRGADGGPEEQTTTNSGAWSGTWTELGGPTGGEIVGQPAAYANADGSLDVFVLGTDAQVYRNTFADGAWQGWSSLGGSLADAPTVAYTGPNAWTLVGTGTDGQIWTLTATGGWSALSPPTGLSVYGRPSAVTDGTTTYVAVRTDDDSVWLDTSSAAGQWSGWTGLGGTVSDSPTLLETEGRVYLFARASDYTTWEDNLTSGSWSGWFERAEFTSDVYNGSFGAAAGDDGHAWITYRGIDGQVHLIEL</sequence>
<dbReference type="EMBL" id="JAGSOG010000006">
    <property type="protein sequence ID" value="MBR7832088.1"/>
    <property type="molecule type" value="Genomic_DNA"/>
</dbReference>
<dbReference type="Proteomes" id="UP000675781">
    <property type="component" value="Unassembled WGS sequence"/>
</dbReference>
<dbReference type="Pfam" id="PF17801">
    <property type="entry name" value="Melibiase_C"/>
    <property type="match status" value="1"/>
</dbReference>
<proteinExistence type="inferred from homology"/>
<dbReference type="PRINTS" id="PR00740">
    <property type="entry name" value="GLHYDRLASE27"/>
</dbReference>
<protein>
    <recommendedName>
        <fullName evidence="5">Alpha-galactosidase</fullName>
        <ecNumber evidence="5">3.2.1.22</ecNumber>
    </recommendedName>
    <alternativeName>
        <fullName evidence="5">Melibiase</fullName>
    </alternativeName>
</protein>
<comment type="similarity">
    <text evidence="1 5">Belongs to the glycosyl hydrolase 27 family.</text>
</comment>
<name>A0A941EJP1_9ACTN</name>
<dbReference type="InterPro" id="IPR017853">
    <property type="entry name" value="GH"/>
</dbReference>
<dbReference type="InterPro" id="IPR013780">
    <property type="entry name" value="Glyco_hydro_b"/>
</dbReference>
<keyword evidence="11" id="KW-1185">Reference proteome</keyword>
<dbReference type="InterPro" id="IPR041233">
    <property type="entry name" value="Melibiase_C"/>
</dbReference>
<dbReference type="Gene3D" id="3.20.20.70">
    <property type="entry name" value="Aldolase class I"/>
    <property type="match status" value="1"/>
</dbReference>
<dbReference type="SUPFAM" id="SSF51445">
    <property type="entry name" value="(Trans)glycosidases"/>
    <property type="match status" value="1"/>
</dbReference>
<comment type="caution">
    <text evidence="10">The sequence shown here is derived from an EMBL/GenBank/DDBJ whole genome shotgun (WGS) entry which is preliminary data.</text>
</comment>
<dbReference type="CDD" id="cd14792">
    <property type="entry name" value="GH27"/>
    <property type="match status" value="1"/>
</dbReference>
<dbReference type="Gene3D" id="2.60.40.1180">
    <property type="entry name" value="Golgi alpha-mannosidase II"/>
    <property type="match status" value="1"/>
</dbReference>
<keyword evidence="2 7" id="KW-0732">Signal</keyword>
<evidence type="ECO:0000256" key="7">
    <source>
        <dbReference type="SAM" id="SignalP"/>
    </source>
</evidence>
<dbReference type="GO" id="GO:0004557">
    <property type="term" value="F:alpha-galactosidase activity"/>
    <property type="evidence" value="ECO:0007669"/>
    <property type="project" value="UniProtKB-EC"/>
</dbReference>
<dbReference type="InterPro" id="IPR013785">
    <property type="entry name" value="Aldolase_TIM"/>
</dbReference>
<dbReference type="PANTHER" id="PTHR11452:SF75">
    <property type="entry name" value="ALPHA-GALACTOSIDASE MEL1"/>
    <property type="match status" value="1"/>
</dbReference>
<feature type="region of interest" description="Disordered" evidence="6">
    <location>
        <begin position="498"/>
        <end position="517"/>
    </location>
</feature>
<organism evidence="10 11">
    <name type="scientific">Actinospica durhamensis</name>
    <dbReference type="NCBI Taxonomy" id="1508375"/>
    <lineage>
        <taxon>Bacteria</taxon>
        <taxon>Bacillati</taxon>
        <taxon>Actinomycetota</taxon>
        <taxon>Actinomycetes</taxon>
        <taxon>Catenulisporales</taxon>
        <taxon>Actinospicaceae</taxon>
        <taxon>Actinospica</taxon>
    </lineage>
</organism>
<evidence type="ECO:0000256" key="6">
    <source>
        <dbReference type="SAM" id="MobiDB-lite"/>
    </source>
</evidence>
<evidence type="ECO:0000259" key="8">
    <source>
        <dbReference type="Pfam" id="PF17801"/>
    </source>
</evidence>
<dbReference type="InterPro" id="IPR002241">
    <property type="entry name" value="Glyco_hydro_27"/>
</dbReference>
<dbReference type="SUPFAM" id="SSF89372">
    <property type="entry name" value="Fucose-specific lectin"/>
    <property type="match status" value="2"/>
</dbReference>